<evidence type="ECO:0000256" key="1">
    <source>
        <dbReference type="ARBA" id="ARBA00004123"/>
    </source>
</evidence>
<sequence>MSKRMKEIKDLLAKMKDGSDESVSSVPIKLNHLNAIVSILAPELYTEQQLGQLGSFSNMEDDQLSLIANATTSRKRSCSNGTQQIWQEETNTGMNKKSRTMPLPIAATEPPQSPPSLPLPSPLLPPPPPSSPSLPPPSSPPLQPSSQPLPPSSPSLPPPFSPPLPPSSPPLPPSSPSLPQPSSPPLPPSSPALPPSSPAAAPPSPPQQQEKQLPNIFMERITELNGSDVKFLMHKKLCLSDVKQNNNRLSMPRSQIACEFLTEDEHEKLNERKDDPTRRLIGMEITVMDPFLREYKMTLKKWEMKKNPEDDEMKGVIYNLVTNWSTSRVAPLSRKIHLRSVVYGLPLLKSDSHQDIDAALILRNRTLDIRSLYRKVKKQKLTNIHFSSR</sequence>
<evidence type="ECO:0000256" key="2">
    <source>
        <dbReference type="ARBA" id="ARBA00023015"/>
    </source>
</evidence>
<dbReference type="Proteomes" id="UP001497480">
    <property type="component" value="Unassembled WGS sequence"/>
</dbReference>
<reference evidence="7 8" key="1">
    <citation type="submission" date="2024-03" db="EMBL/GenBank/DDBJ databases">
        <authorList>
            <person name="Martinez-Hernandez J."/>
        </authorList>
    </citation>
    <scope>NUCLEOTIDE SEQUENCE [LARGE SCALE GENOMIC DNA]</scope>
</reference>
<dbReference type="GO" id="GO:0003677">
    <property type="term" value="F:DNA binding"/>
    <property type="evidence" value="ECO:0007669"/>
    <property type="project" value="UniProtKB-KW"/>
</dbReference>
<dbReference type="Pfam" id="PF03754">
    <property type="entry name" value="At2g31720-like"/>
    <property type="match status" value="1"/>
</dbReference>
<keyword evidence="2" id="KW-0805">Transcription regulation</keyword>
<keyword evidence="8" id="KW-1185">Reference proteome</keyword>
<comment type="caution">
    <text evidence="7">The sequence shown here is derived from an EMBL/GenBank/DDBJ whole genome shotgun (WGS) entry which is preliminary data.</text>
</comment>
<feature type="compositionally biased region" description="Pro residues" evidence="6">
    <location>
        <begin position="111"/>
        <end position="206"/>
    </location>
</feature>
<dbReference type="GO" id="GO:0005634">
    <property type="term" value="C:nucleus"/>
    <property type="evidence" value="ECO:0007669"/>
    <property type="project" value="UniProtKB-SubCell"/>
</dbReference>
<organism evidence="7 8">
    <name type="scientific">Lupinus luteus</name>
    <name type="common">European yellow lupine</name>
    <dbReference type="NCBI Taxonomy" id="3873"/>
    <lineage>
        <taxon>Eukaryota</taxon>
        <taxon>Viridiplantae</taxon>
        <taxon>Streptophyta</taxon>
        <taxon>Embryophyta</taxon>
        <taxon>Tracheophyta</taxon>
        <taxon>Spermatophyta</taxon>
        <taxon>Magnoliopsida</taxon>
        <taxon>eudicotyledons</taxon>
        <taxon>Gunneridae</taxon>
        <taxon>Pentapetalae</taxon>
        <taxon>rosids</taxon>
        <taxon>fabids</taxon>
        <taxon>Fabales</taxon>
        <taxon>Fabaceae</taxon>
        <taxon>Papilionoideae</taxon>
        <taxon>50 kb inversion clade</taxon>
        <taxon>genistoids sensu lato</taxon>
        <taxon>core genistoids</taxon>
        <taxon>Genisteae</taxon>
        <taxon>Lupinus</taxon>
    </lineage>
</organism>
<name>A0AAV1WUT3_LUPLU</name>
<accession>A0AAV1WUT3</accession>
<keyword evidence="5" id="KW-0539">Nucleus</keyword>
<feature type="region of interest" description="Disordered" evidence="6">
    <location>
        <begin position="72"/>
        <end position="210"/>
    </location>
</feature>
<dbReference type="PANTHER" id="PTHR31541">
    <property type="entry name" value="B3 DOMAIN PLANT PROTEIN-RELATED"/>
    <property type="match status" value="1"/>
</dbReference>
<dbReference type="EMBL" id="CAXHTB010000009">
    <property type="protein sequence ID" value="CAL0313067.1"/>
    <property type="molecule type" value="Genomic_DNA"/>
</dbReference>
<dbReference type="InterPro" id="IPR015300">
    <property type="entry name" value="DNA-bd_pseudobarrel_sf"/>
</dbReference>
<dbReference type="PANTHER" id="PTHR31541:SF25">
    <property type="entry name" value="GAMMA-GLIADIN B"/>
    <property type="match status" value="1"/>
</dbReference>
<evidence type="ECO:0000256" key="6">
    <source>
        <dbReference type="SAM" id="MobiDB-lite"/>
    </source>
</evidence>
<evidence type="ECO:0000313" key="8">
    <source>
        <dbReference type="Proteomes" id="UP001497480"/>
    </source>
</evidence>
<comment type="subcellular location">
    <subcellularLocation>
        <location evidence="1">Nucleus</location>
    </subcellularLocation>
</comment>
<gene>
    <name evidence="7" type="ORF">LLUT_LOCUS14127</name>
</gene>
<dbReference type="Gene3D" id="2.40.330.10">
    <property type="entry name" value="DNA-binding pseudobarrel domain"/>
    <property type="match status" value="1"/>
</dbReference>
<evidence type="ECO:0000256" key="4">
    <source>
        <dbReference type="ARBA" id="ARBA00023163"/>
    </source>
</evidence>
<evidence type="ECO:0000256" key="3">
    <source>
        <dbReference type="ARBA" id="ARBA00023125"/>
    </source>
</evidence>
<dbReference type="InterPro" id="IPR005508">
    <property type="entry name" value="At2g31720-like"/>
</dbReference>
<keyword evidence="4" id="KW-0804">Transcription</keyword>
<protein>
    <submittedName>
        <fullName evidence="7">Uncharacterized protein</fullName>
    </submittedName>
</protein>
<feature type="compositionally biased region" description="Polar residues" evidence="6">
    <location>
        <begin position="72"/>
        <end position="95"/>
    </location>
</feature>
<evidence type="ECO:0000313" key="7">
    <source>
        <dbReference type="EMBL" id="CAL0313067.1"/>
    </source>
</evidence>
<proteinExistence type="predicted"/>
<evidence type="ECO:0000256" key="5">
    <source>
        <dbReference type="ARBA" id="ARBA00023242"/>
    </source>
</evidence>
<dbReference type="AlphaFoldDB" id="A0AAV1WUT3"/>
<keyword evidence="3" id="KW-0238">DNA-binding</keyword>